<protein>
    <submittedName>
        <fullName evidence="5">ABC transporter substrate-binding protein</fullName>
    </submittedName>
</protein>
<reference evidence="5" key="1">
    <citation type="submission" date="2020-10" db="EMBL/GenBank/DDBJ databases">
        <authorList>
            <person name="Gilroy R."/>
        </authorList>
    </citation>
    <scope>NUCLEOTIDE SEQUENCE</scope>
    <source>
        <strain evidence="5">CHK157-1446</strain>
    </source>
</reference>
<organism evidence="5 6">
    <name type="scientific">Candidatus Faeciplasma gallinarum</name>
    <dbReference type="NCBI Taxonomy" id="2840799"/>
    <lineage>
        <taxon>Bacteria</taxon>
        <taxon>Bacillati</taxon>
        <taxon>Bacillota</taxon>
        <taxon>Clostridia</taxon>
        <taxon>Eubacteriales</taxon>
        <taxon>Oscillospiraceae</taxon>
        <taxon>Oscillospiraceae incertae sedis</taxon>
        <taxon>Candidatus Faeciplasma</taxon>
    </lineage>
</organism>
<evidence type="ECO:0000256" key="3">
    <source>
        <dbReference type="SAM" id="SignalP"/>
    </source>
</evidence>
<dbReference type="InterPro" id="IPR002491">
    <property type="entry name" value="ABC_transptr_periplasmic_BD"/>
</dbReference>
<keyword evidence="2 3" id="KW-0732">Signal</keyword>
<evidence type="ECO:0000259" key="4">
    <source>
        <dbReference type="Pfam" id="PF01497"/>
    </source>
</evidence>
<dbReference type="AlphaFoldDB" id="A0A9D1EMG8"/>
<reference evidence="5" key="2">
    <citation type="journal article" date="2021" name="PeerJ">
        <title>Extensive microbial diversity within the chicken gut microbiome revealed by metagenomics and culture.</title>
        <authorList>
            <person name="Gilroy R."/>
            <person name="Ravi A."/>
            <person name="Getino M."/>
            <person name="Pursley I."/>
            <person name="Horton D.L."/>
            <person name="Alikhan N.F."/>
            <person name="Baker D."/>
            <person name="Gharbi K."/>
            <person name="Hall N."/>
            <person name="Watson M."/>
            <person name="Adriaenssens E.M."/>
            <person name="Foster-Nyarko E."/>
            <person name="Jarju S."/>
            <person name="Secka A."/>
            <person name="Antonio M."/>
            <person name="Oren A."/>
            <person name="Chaudhuri R.R."/>
            <person name="La Ragione R."/>
            <person name="Hildebrand F."/>
            <person name="Pallen M.J."/>
        </authorList>
    </citation>
    <scope>NUCLEOTIDE SEQUENCE</scope>
    <source>
        <strain evidence="5">CHK157-1446</strain>
    </source>
</reference>
<sequence length="301" mass="32108">MKKKSVLTVIKALVLLLLVCSMCSCSAIDADNAPETTAAADTPPQREPYPVGVGEETFEQSPASVASLSPAITQALCGLGLSDRIVGVSSYCAKPSDSVTVIGSPAFPDIDKIIELAPELVITQSPLASTDEIRLKQAGVRTLYIPTPTSFSYLCEEYINLALIFYGNVDSREVASEALSEIDSAMVAAQELGLDIEYIAINDELDGTYMVSCGGDLQTNMLGAYGQNVLDGRQSHFISLDELSEISADVAFVDMSLPNIDDVTDALDSDTKVVYIDSAEFEMPTAALSETITYINSELSE</sequence>
<dbReference type="Gene3D" id="3.40.50.1980">
    <property type="entry name" value="Nitrogenase molybdenum iron protein domain"/>
    <property type="match status" value="1"/>
</dbReference>
<proteinExistence type="inferred from homology"/>
<dbReference type="PANTHER" id="PTHR30535:SF34">
    <property type="entry name" value="MOLYBDATE-BINDING PROTEIN MOLA"/>
    <property type="match status" value="1"/>
</dbReference>
<accession>A0A9D1EMG8</accession>
<feature type="signal peptide" evidence="3">
    <location>
        <begin position="1"/>
        <end position="27"/>
    </location>
</feature>
<evidence type="ECO:0000313" key="6">
    <source>
        <dbReference type="Proteomes" id="UP000823982"/>
    </source>
</evidence>
<feature type="chain" id="PRO_5038469172" evidence="3">
    <location>
        <begin position="28"/>
        <end position="301"/>
    </location>
</feature>
<dbReference type="EMBL" id="DVIR01000004">
    <property type="protein sequence ID" value="HIS23859.1"/>
    <property type="molecule type" value="Genomic_DNA"/>
</dbReference>
<dbReference type="PANTHER" id="PTHR30535">
    <property type="entry name" value="VITAMIN B12-BINDING PROTEIN"/>
    <property type="match status" value="1"/>
</dbReference>
<dbReference type="Proteomes" id="UP000823982">
    <property type="component" value="Unassembled WGS sequence"/>
</dbReference>
<name>A0A9D1EMG8_9FIRM</name>
<gene>
    <name evidence="5" type="ORF">IAD01_00410</name>
</gene>
<comment type="similarity">
    <text evidence="1">Belongs to the bacterial solute-binding protein 8 family.</text>
</comment>
<comment type="caution">
    <text evidence="5">The sequence shown here is derived from an EMBL/GenBank/DDBJ whole genome shotgun (WGS) entry which is preliminary data.</text>
</comment>
<dbReference type="InterPro" id="IPR050902">
    <property type="entry name" value="ABC_Transporter_SBP"/>
</dbReference>
<dbReference type="GO" id="GO:0071281">
    <property type="term" value="P:cellular response to iron ion"/>
    <property type="evidence" value="ECO:0007669"/>
    <property type="project" value="TreeGrafter"/>
</dbReference>
<dbReference type="InterPro" id="IPR054828">
    <property type="entry name" value="Vit_B12_bind_prot"/>
</dbReference>
<dbReference type="NCBIfam" id="NF038402">
    <property type="entry name" value="TroA_like"/>
    <property type="match status" value="1"/>
</dbReference>
<dbReference type="PROSITE" id="PS51257">
    <property type="entry name" value="PROKAR_LIPOPROTEIN"/>
    <property type="match status" value="1"/>
</dbReference>
<evidence type="ECO:0000256" key="1">
    <source>
        <dbReference type="ARBA" id="ARBA00008814"/>
    </source>
</evidence>
<dbReference type="SUPFAM" id="SSF53807">
    <property type="entry name" value="Helical backbone' metal receptor"/>
    <property type="match status" value="1"/>
</dbReference>
<evidence type="ECO:0000256" key="2">
    <source>
        <dbReference type="ARBA" id="ARBA00022729"/>
    </source>
</evidence>
<evidence type="ECO:0000313" key="5">
    <source>
        <dbReference type="EMBL" id="HIS23859.1"/>
    </source>
</evidence>
<feature type="domain" description="Fe/B12 periplasmic-binding" evidence="4">
    <location>
        <begin position="65"/>
        <end position="266"/>
    </location>
</feature>
<dbReference type="Pfam" id="PF01497">
    <property type="entry name" value="Peripla_BP_2"/>
    <property type="match status" value="1"/>
</dbReference>